<dbReference type="EMBL" id="VSSQ01120995">
    <property type="protein sequence ID" value="MPN53656.1"/>
    <property type="molecule type" value="Genomic_DNA"/>
</dbReference>
<gene>
    <name evidence="1" type="ORF">SDC9_201320</name>
</gene>
<evidence type="ECO:0000313" key="1">
    <source>
        <dbReference type="EMBL" id="MPN53656.1"/>
    </source>
</evidence>
<proteinExistence type="predicted"/>
<dbReference type="AlphaFoldDB" id="A0A645IRC4"/>
<reference evidence="1" key="1">
    <citation type="submission" date="2019-08" db="EMBL/GenBank/DDBJ databases">
        <authorList>
            <person name="Kucharzyk K."/>
            <person name="Murdoch R.W."/>
            <person name="Higgins S."/>
            <person name="Loffler F."/>
        </authorList>
    </citation>
    <scope>NUCLEOTIDE SEQUENCE</scope>
</reference>
<organism evidence="1">
    <name type="scientific">bioreactor metagenome</name>
    <dbReference type="NCBI Taxonomy" id="1076179"/>
    <lineage>
        <taxon>unclassified sequences</taxon>
        <taxon>metagenomes</taxon>
        <taxon>ecological metagenomes</taxon>
    </lineage>
</organism>
<comment type="caution">
    <text evidence="1">The sequence shown here is derived from an EMBL/GenBank/DDBJ whole genome shotgun (WGS) entry which is preliminary data.</text>
</comment>
<accession>A0A645IRC4</accession>
<sequence>MGFPSLKNIKTTFSKKSIDILGVYEKSYLVRVRALMGFHGRYEVDSRTGTASLVFSDVTNDNAMVSAGEIVTVLEKACPRLDFNSLPGRPAVRHVVVDESRIWFSTVAR</sequence>
<protein>
    <submittedName>
        <fullName evidence="1">Uncharacterized protein</fullName>
    </submittedName>
</protein>
<name>A0A645IRC4_9ZZZZ</name>